<keyword evidence="1" id="KW-0812">Transmembrane</keyword>
<organism evidence="2">
    <name type="scientific">Arion vulgaris</name>
    <dbReference type="NCBI Taxonomy" id="1028688"/>
    <lineage>
        <taxon>Eukaryota</taxon>
        <taxon>Metazoa</taxon>
        <taxon>Spiralia</taxon>
        <taxon>Lophotrochozoa</taxon>
        <taxon>Mollusca</taxon>
        <taxon>Gastropoda</taxon>
        <taxon>Heterobranchia</taxon>
        <taxon>Euthyneura</taxon>
        <taxon>Panpulmonata</taxon>
        <taxon>Eupulmonata</taxon>
        <taxon>Stylommatophora</taxon>
        <taxon>Helicina</taxon>
        <taxon>Arionoidea</taxon>
        <taxon>Arionidae</taxon>
        <taxon>Arion</taxon>
    </lineage>
</organism>
<keyword evidence="1" id="KW-1133">Transmembrane helix</keyword>
<name>A0A0B7B4B6_9EUPU</name>
<protein>
    <submittedName>
        <fullName evidence="2">Uncharacterized protein</fullName>
    </submittedName>
</protein>
<proteinExistence type="predicted"/>
<accession>A0A0B7B4B6</accession>
<feature type="non-terminal residue" evidence="2">
    <location>
        <position position="1"/>
    </location>
</feature>
<keyword evidence="1" id="KW-0472">Membrane</keyword>
<sequence length="55" mass="6329">FRSSKVSACVDLCHPEVIFIASLIDFIVITALTQFWITYKQWLHSSMSLIGLQRD</sequence>
<feature type="transmembrane region" description="Helical" evidence="1">
    <location>
        <begin position="17"/>
        <end position="39"/>
    </location>
</feature>
<evidence type="ECO:0000256" key="1">
    <source>
        <dbReference type="SAM" id="Phobius"/>
    </source>
</evidence>
<dbReference type="AlphaFoldDB" id="A0A0B7B4B6"/>
<reference evidence="2" key="1">
    <citation type="submission" date="2014-12" db="EMBL/GenBank/DDBJ databases">
        <title>Insight into the proteome of Arion vulgaris.</title>
        <authorList>
            <person name="Aradska J."/>
            <person name="Bulat T."/>
            <person name="Smidak R."/>
            <person name="Sarate P."/>
            <person name="Gangsoo J."/>
            <person name="Sialana F."/>
            <person name="Bilban M."/>
            <person name="Lubec G."/>
        </authorList>
    </citation>
    <scope>NUCLEOTIDE SEQUENCE</scope>
    <source>
        <tissue evidence="2">Skin</tissue>
    </source>
</reference>
<evidence type="ECO:0000313" key="2">
    <source>
        <dbReference type="EMBL" id="CEK87727.1"/>
    </source>
</evidence>
<gene>
    <name evidence="2" type="primary">ORF161095</name>
</gene>
<dbReference type="EMBL" id="HACG01040862">
    <property type="protein sequence ID" value="CEK87727.1"/>
    <property type="molecule type" value="Transcribed_RNA"/>
</dbReference>